<dbReference type="InterPro" id="IPR012338">
    <property type="entry name" value="Beta-lactam/transpept-like"/>
</dbReference>
<reference evidence="4 5" key="1">
    <citation type="journal article" date="2014" name="PLoS Genet.">
        <title>Analysis of the Phlebiopsis gigantea genome, transcriptome and secretome provides insight into its pioneer colonization strategies of wood.</title>
        <authorList>
            <person name="Hori C."/>
            <person name="Ishida T."/>
            <person name="Igarashi K."/>
            <person name="Samejima M."/>
            <person name="Suzuki H."/>
            <person name="Master E."/>
            <person name="Ferreira P."/>
            <person name="Ruiz-Duenas F.J."/>
            <person name="Held B."/>
            <person name="Canessa P."/>
            <person name="Larrondo L.F."/>
            <person name="Schmoll M."/>
            <person name="Druzhinina I.S."/>
            <person name="Kubicek C.P."/>
            <person name="Gaskell J.A."/>
            <person name="Kersten P."/>
            <person name="St John F."/>
            <person name="Glasner J."/>
            <person name="Sabat G."/>
            <person name="Splinter BonDurant S."/>
            <person name="Syed K."/>
            <person name="Yadav J."/>
            <person name="Mgbeahuruike A.C."/>
            <person name="Kovalchuk A."/>
            <person name="Asiegbu F.O."/>
            <person name="Lackner G."/>
            <person name="Hoffmeister D."/>
            <person name="Rencoret J."/>
            <person name="Gutierrez A."/>
            <person name="Sun H."/>
            <person name="Lindquist E."/>
            <person name="Barry K."/>
            <person name="Riley R."/>
            <person name="Grigoriev I.V."/>
            <person name="Henrissat B."/>
            <person name="Kues U."/>
            <person name="Berka R.M."/>
            <person name="Martinez A.T."/>
            <person name="Covert S.F."/>
            <person name="Blanchette R.A."/>
            <person name="Cullen D."/>
        </authorList>
    </citation>
    <scope>NUCLEOTIDE SEQUENCE [LARGE SCALE GENOMIC DNA]</scope>
    <source>
        <strain evidence="4 5">11061_1 CR5-6</strain>
    </source>
</reference>
<dbReference type="STRING" id="745531.A0A0C3PIV0"/>
<comment type="similarity">
    <text evidence="1">Belongs to the peptidase S12 family.</text>
</comment>
<name>A0A0C3PIV0_PHLG1</name>
<evidence type="ECO:0000256" key="2">
    <source>
        <dbReference type="SAM" id="SignalP"/>
    </source>
</evidence>
<dbReference type="Gene3D" id="3.40.710.10">
    <property type="entry name" value="DD-peptidase/beta-lactamase superfamily"/>
    <property type="match status" value="1"/>
</dbReference>
<dbReference type="EMBL" id="KN840529">
    <property type="protein sequence ID" value="KIP05963.1"/>
    <property type="molecule type" value="Genomic_DNA"/>
</dbReference>
<dbReference type="PANTHER" id="PTHR46825">
    <property type="entry name" value="D-ALANYL-D-ALANINE-CARBOXYPEPTIDASE/ENDOPEPTIDASE AMPH"/>
    <property type="match status" value="1"/>
</dbReference>
<evidence type="ECO:0000256" key="1">
    <source>
        <dbReference type="ARBA" id="ARBA00038215"/>
    </source>
</evidence>
<dbReference type="Proteomes" id="UP000053257">
    <property type="component" value="Unassembled WGS sequence"/>
</dbReference>
<dbReference type="InterPro" id="IPR001466">
    <property type="entry name" value="Beta-lactam-related"/>
</dbReference>
<organism evidence="4 5">
    <name type="scientific">Phlebiopsis gigantea (strain 11061_1 CR5-6)</name>
    <name type="common">White-rot fungus</name>
    <name type="synonym">Peniophora gigantea</name>
    <dbReference type="NCBI Taxonomy" id="745531"/>
    <lineage>
        <taxon>Eukaryota</taxon>
        <taxon>Fungi</taxon>
        <taxon>Dikarya</taxon>
        <taxon>Basidiomycota</taxon>
        <taxon>Agaricomycotina</taxon>
        <taxon>Agaricomycetes</taxon>
        <taxon>Polyporales</taxon>
        <taxon>Phanerochaetaceae</taxon>
        <taxon>Phlebiopsis</taxon>
    </lineage>
</organism>
<dbReference type="HOGENOM" id="CLU_020027_14_0_1"/>
<keyword evidence="5" id="KW-1185">Reference proteome</keyword>
<accession>A0A0C3PIV0</accession>
<feature type="chain" id="PRO_5002176887" description="Beta-lactamase-related domain-containing protein" evidence="2">
    <location>
        <begin position="23"/>
        <end position="583"/>
    </location>
</feature>
<dbReference type="OrthoDB" id="5946976at2759"/>
<dbReference type="Pfam" id="PF00144">
    <property type="entry name" value="Beta-lactamase"/>
    <property type="match status" value="1"/>
</dbReference>
<dbReference type="PANTHER" id="PTHR46825:SF15">
    <property type="entry name" value="BETA-LACTAMASE-RELATED DOMAIN-CONTAINING PROTEIN"/>
    <property type="match status" value="1"/>
</dbReference>
<gene>
    <name evidence="4" type="ORF">PHLGIDRAFT_73435</name>
</gene>
<keyword evidence="2" id="KW-0732">Signal</keyword>
<feature type="signal peptide" evidence="2">
    <location>
        <begin position="1"/>
        <end position="22"/>
    </location>
</feature>
<sequence>MVLLRLARHGLALGIVGAVAAATQVPLALHPTTIAADTRTAFTPEFSASVERYLAENGVPALSAGVVYVNGSTVETEFATWGNRTEDGDPMTKEAFLSASIGILIDDFAKGKNVTALPTGVDGFTWKTKLRDLLPDEWKMKDSWATESANIIDILSHVSGLPRHDLAYGGLDTPADVVKRLRYLEPAFEFRQQYYYNNHMYVLGAHIISTYTGRPYHEYVQARILKPLNMNSTVQFAQDVAPGDHIAHAFTRGGRRIPLWFENEHMATLLAGAGGIISNTVDMTKWLAMLINGGVNPYTNEVVVPRNVIAAVTTAYSIASGRGPNPDESIRGYGMGWSRSTYKGHELVDHNGGLNGFLTETRFLPYDQFGLNILMSNDFAGDVPSTVAKHVIDNVLGLSHSEPNVMDLASRIKYTVVPTPVPMSLPNTHCHKPSGKTPLPLTAYEGVYTHPAYGPLALCAPTNTSAHCTALLAEFASINATRAPALYASWDRVWTRHVQLLPLSGQEFDTKSFTIFPRGFGRDTRPFATATSLHDVPILGVFDVVDGEVRGLAYPNGFEPRPVVSGKRKGSLKETALVYFERV</sequence>
<evidence type="ECO:0000259" key="3">
    <source>
        <dbReference type="Pfam" id="PF00144"/>
    </source>
</evidence>
<protein>
    <recommendedName>
        <fullName evidence="3">Beta-lactamase-related domain-containing protein</fullName>
    </recommendedName>
</protein>
<proteinExistence type="inferred from homology"/>
<dbReference type="AlphaFoldDB" id="A0A0C3PIV0"/>
<feature type="domain" description="Beta-lactamase-related" evidence="3">
    <location>
        <begin position="134"/>
        <end position="380"/>
    </location>
</feature>
<dbReference type="InterPro" id="IPR050491">
    <property type="entry name" value="AmpC-like"/>
</dbReference>
<evidence type="ECO:0000313" key="5">
    <source>
        <dbReference type="Proteomes" id="UP000053257"/>
    </source>
</evidence>
<dbReference type="SUPFAM" id="SSF56601">
    <property type="entry name" value="beta-lactamase/transpeptidase-like"/>
    <property type="match status" value="1"/>
</dbReference>
<evidence type="ECO:0000313" key="4">
    <source>
        <dbReference type="EMBL" id="KIP05963.1"/>
    </source>
</evidence>